<dbReference type="EMBL" id="CAJRAF010000001">
    <property type="protein sequence ID" value="CAG4995350.1"/>
    <property type="molecule type" value="Genomic_DNA"/>
</dbReference>
<keyword evidence="3 4" id="KW-0012">Acyltransferase</keyword>
<evidence type="ECO:0000256" key="2">
    <source>
        <dbReference type="ARBA" id="ARBA00022737"/>
    </source>
</evidence>
<keyword evidence="2" id="KW-0677">Repeat</keyword>
<evidence type="ECO:0000313" key="5">
    <source>
        <dbReference type="Proteomes" id="UP000680038"/>
    </source>
</evidence>
<evidence type="ECO:0000256" key="3">
    <source>
        <dbReference type="ARBA" id="ARBA00023315"/>
    </source>
</evidence>
<dbReference type="Proteomes" id="UP000680038">
    <property type="component" value="Unassembled WGS sequence"/>
</dbReference>
<dbReference type="EC" id="2.3.1.89" evidence="4"/>
<dbReference type="AlphaFoldDB" id="A0A916JE08"/>
<dbReference type="Gene3D" id="2.160.10.10">
    <property type="entry name" value="Hexapeptide repeat proteins"/>
    <property type="match status" value="1"/>
</dbReference>
<keyword evidence="1 4" id="KW-0808">Transferase</keyword>
<dbReference type="PANTHER" id="PTHR23416">
    <property type="entry name" value="SIALIC ACID SYNTHASE-RELATED"/>
    <property type="match status" value="1"/>
</dbReference>
<organism evidence="4 5">
    <name type="scientific">Dyadobacter helix</name>
    <dbReference type="NCBI Taxonomy" id="2822344"/>
    <lineage>
        <taxon>Bacteria</taxon>
        <taxon>Pseudomonadati</taxon>
        <taxon>Bacteroidota</taxon>
        <taxon>Cytophagia</taxon>
        <taxon>Cytophagales</taxon>
        <taxon>Spirosomataceae</taxon>
        <taxon>Dyadobacter</taxon>
    </lineage>
</organism>
<dbReference type="GO" id="GO:0047200">
    <property type="term" value="F:tetrahydrodipicolinate N-acetyltransferase activity"/>
    <property type="evidence" value="ECO:0007669"/>
    <property type="project" value="UniProtKB-EC"/>
</dbReference>
<dbReference type="InterPro" id="IPR018357">
    <property type="entry name" value="Hexapep_transf_CS"/>
</dbReference>
<comment type="caution">
    <text evidence="4">The sequence shown here is derived from an EMBL/GenBank/DDBJ whole genome shotgun (WGS) entry which is preliminary data.</text>
</comment>
<proteinExistence type="predicted"/>
<dbReference type="InterPro" id="IPR051159">
    <property type="entry name" value="Hexapeptide_acetyltransf"/>
</dbReference>
<evidence type="ECO:0000256" key="1">
    <source>
        <dbReference type="ARBA" id="ARBA00022679"/>
    </source>
</evidence>
<dbReference type="SUPFAM" id="SSF51161">
    <property type="entry name" value="Trimeric LpxA-like enzymes"/>
    <property type="match status" value="1"/>
</dbReference>
<reference evidence="4" key="1">
    <citation type="submission" date="2021-04" db="EMBL/GenBank/DDBJ databases">
        <authorList>
            <person name="Rodrigo-Torres L."/>
            <person name="Arahal R. D."/>
            <person name="Lucena T."/>
        </authorList>
    </citation>
    <scope>NUCLEOTIDE SEQUENCE</scope>
    <source>
        <strain evidence="4">CECT 9275</strain>
    </source>
</reference>
<dbReference type="InterPro" id="IPR001451">
    <property type="entry name" value="Hexapep"/>
</dbReference>
<dbReference type="CDD" id="cd04647">
    <property type="entry name" value="LbH_MAT_like"/>
    <property type="match status" value="1"/>
</dbReference>
<keyword evidence="5" id="KW-1185">Reference proteome</keyword>
<protein>
    <submittedName>
        <fullName evidence="4">2,3,4,5-tetrahydropyridine-2,6-dicarboxylate N-acetyltransferase</fullName>
        <ecNumber evidence="4">2.3.1.89</ecNumber>
    </submittedName>
</protein>
<sequence>MVRLKFLRKPAAFLGLTPVVIDSLNIFYPIKLRGLIYMLLLKKCGWGFTIDKYVNIQGKKNLSIGEHCVINSFVHVWAGKSGVTIGDRVLIASHVAITSLTHNYASETMRFDKSIDQPIRIEDDVWIGSHAVIFPGVTIGKGAVIGAGSVVKSDIPAYAIAVGVPAKVIKYRF</sequence>
<dbReference type="RefSeq" id="WP_215238245.1">
    <property type="nucleotide sequence ID" value="NZ_CAJRAF010000001.1"/>
</dbReference>
<dbReference type="Pfam" id="PF14602">
    <property type="entry name" value="Hexapep_2"/>
    <property type="match status" value="2"/>
</dbReference>
<evidence type="ECO:0000313" key="4">
    <source>
        <dbReference type="EMBL" id="CAG4995350.1"/>
    </source>
</evidence>
<dbReference type="PANTHER" id="PTHR23416:SF78">
    <property type="entry name" value="LIPOPOLYSACCHARIDE BIOSYNTHESIS O-ACETYL TRANSFERASE WBBJ-RELATED"/>
    <property type="match status" value="1"/>
</dbReference>
<dbReference type="PROSITE" id="PS00101">
    <property type="entry name" value="HEXAPEP_TRANSFERASES"/>
    <property type="match status" value="1"/>
</dbReference>
<dbReference type="InterPro" id="IPR011004">
    <property type="entry name" value="Trimer_LpxA-like_sf"/>
</dbReference>
<gene>
    <name evidence="4" type="primary">dapH_2</name>
    <name evidence="4" type="ORF">DYBT9275_01615</name>
</gene>
<name>A0A916JE08_9BACT</name>
<accession>A0A916JE08</accession>